<comment type="caution">
    <text evidence="3">The sequence shown here is derived from an EMBL/GenBank/DDBJ whole genome shotgun (WGS) entry which is preliminary data.</text>
</comment>
<feature type="domain" description="Aminotransferase-like plant mobile" evidence="2">
    <location>
        <begin position="100"/>
        <end position="322"/>
    </location>
</feature>
<keyword evidence="4" id="KW-1185">Reference proteome</keyword>
<reference evidence="3" key="1">
    <citation type="submission" date="2019-07" db="EMBL/GenBank/DDBJ databases">
        <authorList>
            <person name="Dittberner H."/>
        </authorList>
    </citation>
    <scope>NUCLEOTIDE SEQUENCE [LARGE SCALE GENOMIC DNA]</scope>
</reference>
<evidence type="ECO:0000256" key="1">
    <source>
        <dbReference type="SAM" id="MobiDB-lite"/>
    </source>
</evidence>
<evidence type="ECO:0000313" key="4">
    <source>
        <dbReference type="Proteomes" id="UP000489600"/>
    </source>
</evidence>
<evidence type="ECO:0000313" key="3">
    <source>
        <dbReference type="EMBL" id="VVB00564.1"/>
    </source>
</evidence>
<dbReference type="PANTHER" id="PTHR46033">
    <property type="entry name" value="PROTEIN MAIN-LIKE 2"/>
    <property type="match status" value="1"/>
</dbReference>
<dbReference type="InterPro" id="IPR044824">
    <property type="entry name" value="MAIN-like"/>
</dbReference>
<protein>
    <recommendedName>
        <fullName evidence="2">Aminotransferase-like plant mobile domain-containing protein</fullName>
    </recommendedName>
</protein>
<dbReference type="AlphaFoldDB" id="A0A565BFZ6"/>
<name>A0A565BFZ6_9BRAS</name>
<evidence type="ECO:0000259" key="2">
    <source>
        <dbReference type="Pfam" id="PF10536"/>
    </source>
</evidence>
<proteinExistence type="predicted"/>
<dbReference type="Pfam" id="PF10536">
    <property type="entry name" value="PMD"/>
    <property type="match status" value="1"/>
</dbReference>
<gene>
    <name evidence="3" type="ORF">ANE_LOCUS11008</name>
</gene>
<dbReference type="EMBL" id="CABITT030000004">
    <property type="protein sequence ID" value="VVB00564.1"/>
    <property type="molecule type" value="Genomic_DNA"/>
</dbReference>
<dbReference type="GO" id="GO:0010073">
    <property type="term" value="P:meristem maintenance"/>
    <property type="evidence" value="ECO:0007669"/>
    <property type="project" value="InterPro"/>
</dbReference>
<dbReference type="InterPro" id="IPR019557">
    <property type="entry name" value="AminoTfrase-like_pln_mobile"/>
</dbReference>
<dbReference type="OrthoDB" id="1572276at2759"/>
<sequence>MDSITENQKDHCLIKTHFLKPLVTSIDGPVSELPHRRQKRFSVSSSDLEVLCSKITSTGFRLPSRDFTSWAKKMEALHEPTWRKAGIFEAIKASTYNAWRRSISGNVLPIAVRLARGEKVALAPAVLATLYRDLSRIHGLARCKSNKKVKLESLLKLVQVWIWERFRNISPEAREIQMGEPRIARWCIRGKRCEKNERLSFDDFDWRPYAKTIRNWSPPKFYVEEGKWMTVDESLDDEFVSFARCLRVSKLVGIGFVEDYYPNRVAMQFGLSQDLPGLVTHHSDNTEKEAWDDYDKSLDGLKLYIPSRLASTSVTARYQDWWLKSVSEFQSSEEGFQVNLERCRKRRKAKNVRSKKKKGKIGDCGGSTSREVTLSELFQKELAQRTREHLRNKRFKRAREDGFNGKLERCRKRRKANNVRSDLKKDKIGDCGGSTSREVPLSELFQKELAKSRSEHLRSKRACEDDDDDSSMDCYDDNITIAEIIKSRKKTGGDAFESLGKRSRHEEDNNDSGLVQKPASEDENVVPQEIEPRIEVNDEEETGNEAEKITVVIPSDGNNSSEPPTGSNGLTIEIFVSPQEKFGCEDETVATQEIEQRREEKEEETGIETEKIVVVIPSDENNSSDPSHLAFNGGLVETAVSPQETRQNCDVNGSDTEEKTMIDDGTKKEECLIHINGENQREKLRSEVKKEEEIDERLKQRKLAIEEIALKLEARIMKMEKSLTKIRDWKTKRNQTSSKVST</sequence>
<dbReference type="PANTHER" id="PTHR46033:SF67">
    <property type="entry name" value="AMINOTRANSFERASE-LIKE, PLANT MOBILE DOMAIN FAMILY PROTEIN"/>
    <property type="match status" value="1"/>
</dbReference>
<organism evidence="3 4">
    <name type="scientific">Arabis nemorensis</name>
    <dbReference type="NCBI Taxonomy" id="586526"/>
    <lineage>
        <taxon>Eukaryota</taxon>
        <taxon>Viridiplantae</taxon>
        <taxon>Streptophyta</taxon>
        <taxon>Embryophyta</taxon>
        <taxon>Tracheophyta</taxon>
        <taxon>Spermatophyta</taxon>
        <taxon>Magnoliopsida</taxon>
        <taxon>eudicotyledons</taxon>
        <taxon>Gunneridae</taxon>
        <taxon>Pentapetalae</taxon>
        <taxon>rosids</taxon>
        <taxon>malvids</taxon>
        <taxon>Brassicales</taxon>
        <taxon>Brassicaceae</taxon>
        <taxon>Arabideae</taxon>
        <taxon>Arabis</taxon>
    </lineage>
</organism>
<accession>A0A565BFZ6</accession>
<dbReference type="Proteomes" id="UP000489600">
    <property type="component" value="Unassembled WGS sequence"/>
</dbReference>
<feature type="region of interest" description="Disordered" evidence="1">
    <location>
        <begin position="490"/>
        <end position="525"/>
    </location>
</feature>